<reference evidence="1" key="1">
    <citation type="submission" date="2023-07" db="EMBL/GenBank/DDBJ databases">
        <title>Genomic Encyclopedia of Type Strains, Phase IV (KMG-IV): sequencing the most valuable type-strain genomes for metagenomic binning, comparative biology and taxonomic classification.</title>
        <authorList>
            <person name="Goeker M."/>
        </authorList>
    </citation>
    <scope>NUCLEOTIDE SEQUENCE [LARGE SCALE GENOMIC DNA]</scope>
    <source>
        <strain evidence="1">JSM 076093</strain>
    </source>
</reference>
<evidence type="ECO:0008006" key="3">
    <source>
        <dbReference type="Google" id="ProtNLM"/>
    </source>
</evidence>
<gene>
    <name evidence="1" type="ORF">QO000_001077</name>
</gene>
<dbReference type="EMBL" id="JAUSWM010000002">
    <property type="protein sequence ID" value="MDQ0482108.1"/>
    <property type="molecule type" value="Genomic_DNA"/>
</dbReference>
<accession>A0ABU0K102</accession>
<sequence length="29" mass="3582">MRKLIKRAIKYGPIIYPIVKKLRNKQRTR</sequence>
<evidence type="ECO:0000313" key="1">
    <source>
        <dbReference type="EMBL" id="MDQ0482108.1"/>
    </source>
</evidence>
<evidence type="ECO:0000313" key="2">
    <source>
        <dbReference type="Proteomes" id="UP001226720"/>
    </source>
</evidence>
<proteinExistence type="predicted"/>
<name>A0ABU0K102_9BACL</name>
<keyword evidence="2" id="KW-1185">Reference proteome</keyword>
<protein>
    <recommendedName>
        <fullName evidence="3">Stage V sporulation protein SpoVM</fullName>
    </recommendedName>
</protein>
<dbReference type="Proteomes" id="UP001226720">
    <property type="component" value="Unassembled WGS sequence"/>
</dbReference>
<organism evidence="1 2">
    <name type="scientific">Guptibacillus hwajinpoensis</name>
    <dbReference type="NCBI Taxonomy" id="208199"/>
    <lineage>
        <taxon>Bacteria</taxon>
        <taxon>Bacillati</taxon>
        <taxon>Bacillota</taxon>
        <taxon>Bacilli</taxon>
        <taxon>Bacillales</taxon>
        <taxon>Guptibacillaceae</taxon>
        <taxon>Guptibacillus</taxon>
    </lineage>
</organism>
<comment type="caution">
    <text evidence="1">The sequence shown here is derived from an EMBL/GenBank/DDBJ whole genome shotgun (WGS) entry which is preliminary data.</text>
</comment>